<sequence length="202" mass="23234">MAGVSVARHARVEAILIVLFLIIALYVPFGRVGRSRGKGSDGAESENLRSRNLGEGLESEKKRMKHSSSGRRLTRHRNTKHYQFRYLFSKYEERCKKKRNKEKRRSTKDKKDRANDRKKRDGKEAKKKESKTPTSTPSIPSVPTIPEEEYPSPPNLPVRAAPSVASACWRRDPNQRPERARRDSTSSVLLERNADGSWRNHR</sequence>
<feature type="region of interest" description="Disordered" evidence="1">
    <location>
        <begin position="95"/>
        <end position="202"/>
    </location>
</feature>
<feature type="compositionally biased region" description="Basic and acidic residues" evidence="1">
    <location>
        <begin position="38"/>
        <end position="49"/>
    </location>
</feature>
<feature type="region of interest" description="Disordered" evidence="1">
    <location>
        <begin position="35"/>
        <end position="79"/>
    </location>
</feature>
<dbReference type="EMBL" id="CP143810">
    <property type="protein sequence ID" value="WVO21807.1"/>
    <property type="molecule type" value="Genomic_DNA"/>
</dbReference>
<dbReference type="GeneID" id="89989893"/>
<evidence type="ECO:0000313" key="4">
    <source>
        <dbReference type="Proteomes" id="UP001432216"/>
    </source>
</evidence>
<proteinExistence type="predicted"/>
<feature type="compositionally biased region" description="Low complexity" evidence="1">
    <location>
        <begin position="132"/>
        <end position="145"/>
    </location>
</feature>
<keyword evidence="2" id="KW-0472">Membrane</keyword>
<feature type="compositionally biased region" description="Basic residues" evidence="1">
    <location>
        <begin position="96"/>
        <end position="108"/>
    </location>
</feature>
<name>A0ABZ2ATU3_9TREE</name>
<reference evidence="3 4" key="1">
    <citation type="submission" date="2024-01" db="EMBL/GenBank/DDBJ databases">
        <title>Comparative genomics of Cryptococcus and Kwoniella reveals pathogenesis evolution and contrasting modes of karyotype evolution via chromosome fusion or intercentromeric recombination.</title>
        <authorList>
            <person name="Coelho M.A."/>
            <person name="David-Palma M."/>
            <person name="Shea T."/>
            <person name="Bowers K."/>
            <person name="McGinley-Smith S."/>
            <person name="Mohammad A.W."/>
            <person name="Gnirke A."/>
            <person name="Yurkov A.M."/>
            <person name="Nowrousian M."/>
            <person name="Sun S."/>
            <person name="Cuomo C.A."/>
            <person name="Heitman J."/>
        </authorList>
    </citation>
    <scope>NUCLEOTIDE SEQUENCE [LARGE SCALE GENOMIC DNA]</scope>
    <source>
        <strain evidence="3 4">7685027</strain>
    </source>
</reference>
<organism evidence="3 4">
    <name type="scientific">Cryptococcus decagattii</name>
    <dbReference type="NCBI Taxonomy" id="1859122"/>
    <lineage>
        <taxon>Eukaryota</taxon>
        <taxon>Fungi</taxon>
        <taxon>Dikarya</taxon>
        <taxon>Basidiomycota</taxon>
        <taxon>Agaricomycotina</taxon>
        <taxon>Tremellomycetes</taxon>
        <taxon>Tremellales</taxon>
        <taxon>Cryptococcaceae</taxon>
        <taxon>Cryptococcus</taxon>
        <taxon>Cryptococcus gattii species complex</taxon>
    </lineage>
</organism>
<dbReference type="Proteomes" id="UP001432216">
    <property type="component" value="Chromosome 5"/>
</dbReference>
<evidence type="ECO:0000256" key="1">
    <source>
        <dbReference type="SAM" id="MobiDB-lite"/>
    </source>
</evidence>
<feature type="compositionally biased region" description="Basic residues" evidence="1">
    <location>
        <begin position="62"/>
        <end position="79"/>
    </location>
</feature>
<feature type="transmembrane region" description="Helical" evidence="2">
    <location>
        <begin position="12"/>
        <end position="29"/>
    </location>
</feature>
<feature type="compositionally biased region" description="Basic and acidic residues" evidence="1">
    <location>
        <begin position="169"/>
        <end position="184"/>
    </location>
</feature>
<keyword evidence="2" id="KW-0812">Transmembrane</keyword>
<gene>
    <name evidence="3" type="ORF">IAS62_003120</name>
</gene>
<feature type="compositionally biased region" description="Basic and acidic residues" evidence="1">
    <location>
        <begin position="109"/>
        <end position="131"/>
    </location>
</feature>
<evidence type="ECO:0000313" key="3">
    <source>
        <dbReference type="EMBL" id="WVO21807.1"/>
    </source>
</evidence>
<keyword evidence="4" id="KW-1185">Reference proteome</keyword>
<accession>A0ABZ2ATU3</accession>
<protein>
    <submittedName>
        <fullName evidence="3">Uncharacterized protein</fullName>
    </submittedName>
</protein>
<keyword evidence="2" id="KW-1133">Transmembrane helix</keyword>
<evidence type="ECO:0000256" key="2">
    <source>
        <dbReference type="SAM" id="Phobius"/>
    </source>
</evidence>
<dbReference type="RefSeq" id="XP_064721046.1">
    <property type="nucleotide sequence ID" value="XM_064864974.1"/>
</dbReference>